<keyword evidence="2" id="KW-1185">Reference proteome</keyword>
<gene>
    <name evidence="1" type="ordered locus">c0329</name>
</gene>
<dbReference type="Proteomes" id="UP000001410">
    <property type="component" value="Chromosome"/>
</dbReference>
<reference evidence="1 2" key="1">
    <citation type="journal article" date="2002" name="Proc. Natl. Acad. Sci. U.S.A.">
        <title>Extensive mosaic structure revealed by the complete genome sequence of uropathogenic Escherichia coli.</title>
        <authorList>
            <person name="Welch R.A."/>
            <person name="Burland V."/>
            <person name="Plunkett G.III."/>
            <person name="Redford P."/>
            <person name="Roesch P."/>
            <person name="Rasko D."/>
            <person name="Buckles E.L."/>
            <person name="Liou S.R."/>
            <person name="Boutin A."/>
            <person name="Hackett J."/>
            <person name="Stroud D."/>
            <person name="Mayhew G.F."/>
            <person name="Rose D.J."/>
            <person name="Zhou S."/>
            <person name="Schwartz D.C."/>
            <person name="Perna N.T."/>
            <person name="Mobley H.L."/>
            <person name="Donnenberg M.S."/>
            <person name="Blattner F.R."/>
        </authorList>
    </citation>
    <scope>NUCLEOTIDE SEQUENCE [LARGE SCALE GENOMIC DNA]</scope>
    <source>
        <strain evidence="2">CFT073 / ATCC 700928 / UPEC</strain>
    </source>
</reference>
<evidence type="ECO:0000313" key="2">
    <source>
        <dbReference type="Proteomes" id="UP000001410"/>
    </source>
</evidence>
<proteinExistence type="predicted"/>
<dbReference type="HOGENOM" id="CLU_3342992_0_0_6"/>
<dbReference type="EMBL" id="AE014075">
    <property type="protein sequence ID" value="AAN78817.1"/>
    <property type="molecule type" value="Genomic_DNA"/>
</dbReference>
<accession>A0A0H2V4H6</accession>
<organism evidence="1 2">
    <name type="scientific">Escherichia coli O6:H1 (strain CFT073 / ATCC 700928 / UPEC)</name>
    <dbReference type="NCBI Taxonomy" id="199310"/>
    <lineage>
        <taxon>Bacteria</taxon>
        <taxon>Pseudomonadati</taxon>
        <taxon>Pseudomonadota</taxon>
        <taxon>Gammaproteobacteria</taxon>
        <taxon>Enterobacterales</taxon>
        <taxon>Enterobacteriaceae</taxon>
        <taxon>Escherichia</taxon>
    </lineage>
</organism>
<name>A0A0H2V4H6_ECOL6</name>
<dbReference type="AlphaFoldDB" id="A0A0H2V4H6"/>
<protein>
    <submittedName>
        <fullName evidence="1">Uncharacterized protein</fullName>
    </submittedName>
</protein>
<evidence type="ECO:0000313" key="1">
    <source>
        <dbReference type="EMBL" id="AAN78817.1"/>
    </source>
</evidence>
<dbReference type="KEGG" id="ecc:c0329"/>
<sequence>MYCGMLLQVGAATVPGDHEPFTALKATLQSFTFPVVAGIFR</sequence>